<comment type="caution">
    <text evidence="7">The sequence shown here is derived from an EMBL/GenBank/DDBJ whole genome shotgun (WGS) entry which is preliminary data.</text>
</comment>
<evidence type="ECO:0000256" key="5">
    <source>
        <dbReference type="ARBA" id="ARBA00023136"/>
    </source>
</evidence>
<keyword evidence="2" id="KW-0813">Transport</keyword>
<gene>
    <name evidence="7" type="ORF">A1O9_05339</name>
</gene>
<dbReference type="Proteomes" id="UP000027920">
    <property type="component" value="Unassembled WGS sequence"/>
</dbReference>
<evidence type="ECO:0000256" key="6">
    <source>
        <dbReference type="SAM" id="Phobius"/>
    </source>
</evidence>
<dbReference type="GO" id="GO:0022857">
    <property type="term" value="F:transmembrane transporter activity"/>
    <property type="evidence" value="ECO:0007669"/>
    <property type="project" value="TreeGrafter"/>
</dbReference>
<dbReference type="GO" id="GO:0016020">
    <property type="term" value="C:membrane"/>
    <property type="evidence" value="ECO:0007669"/>
    <property type="project" value="UniProtKB-SubCell"/>
</dbReference>
<organism evidence="7 8">
    <name type="scientific">Exophiala aquamarina CBS 119918</name>
    <dbReference type="NCBI Taxonomy" id="1182545"/>
    <lineage>
        <taxon>Eukaryota</taxon>
        <taxon>Fungi</taxon>
        <taxon>Dikarya</taxon>
        <taxon>Ascomycota</taxon>
        <taxon>Pezizomycotina</taxon>
        <taxon>Eurotiomycetes</taxon>
        <taxon>Chaetothyriomycetidae</taxon>
        <taxon>Chaetothyriales</taxon>
        <taxon>Herpotrichiellaceae</taxon>
        <taxon>Exophiala</taxon>
    </lineage>
</organism>
<keyword evidence="8" id="KW-1185">Reference proteome</keyword>
<dbReference type="PANTHER" id="PTHR43791:SF36">
    <property type="entry name" value="TRANSPORTER, PUTATIVE (AFU_ORTHOLOGUE AFUA_6G08340)-RELATED"/>
    <property type="match status" value="1"/>
</dbReference>
<keyword evidence="3 6" id="KW-0812">Transmembrane</keyword>
<evidence type="ECO:0008006" key="9">
    <source>
        <dbReference type="Google" id="ProtNLM"/>
    </source>
</evidence>
<feature type="transmembrane region" description="Helical" evidence="6">
    <location>
        <begin position="12"/>
        <end position="45"/>
    </location>
</feature>
<evidence type="ECO:0000313" key="8">
    <source>
        <dbReference type="Proteomes" id="UP000027920"/>
    </source>
</evidence>
<keyword evidence="4 6" id="KW-1133">Transmembrane helix</keyword>
<dbReference type="EMBL" id="AMGV01000004">
    <property type="protein sequence ID" value="KEF57422.1"/>
    <property type="molecule type" value="Genomic_DNA"/>
</dbReference>
<proteinExistence type="predicted"/>
<comment type="subcellular location">
    <subcellularLocation>
        <location evidence="1">Membrane</location>
        <topology evidence="1">Multi-pass membrane protein</topology>
    </subcellularLocation>
</comment>
<feature type="transmembrane region" description="Helical" evidence="6">
    <location>
        <begin position="57"/>
        <end position="77"/>
    </location>
</feature>
<dbReference type="Gene3D" id="1.20.1250.20">
    <property type="entry name" value="MFS general substrate transporter like domains"/>
    <property type="match status" value="1"/>
</dbReference>
<sequence>MQKDLGFVGRDYAWTASIAALDMLGILVSGLIVTWGALFLCLAAAKNFATIFAIKFILGLPEAGIGPAWVILTNMFWTRDEQPLWMCFWMGSDGLAQLIGAGISTGLDRVEKATIRP</sequence>
<keyword evidence="5 6" id="KW-0472">Membrane</keyword>
<evidence type="ECO:0000256" key="3">
    <source>
        <dbReference type="ARBA" id="ARBA00022692"/>
    </source>
</evidence>
<reference evidence="7 8" key="1">
    <citation type="submission" date="2013-03" db="EMBL/GenBank/DDBJ databases">
        <title>The Genome Sequence of Exophiala aquamarina CBS 119918.</title>
        <authorList>
            <consortium name="The Broad Institute Genomics Platform"/>
            <person name="Cuomo C."/>
            <person name="de Hoog S."/>
            <person name="Gorbushina A."/>
            <person name="Walker B."/>
            <person name="Young S.K."/>
            <person name="Zeng Q."/>
            <person name="Gargeya S."/>
            <person name="Fitzgerald M."/>
            <person name="Haas B."/>
            <person name="Abouelleil A."/>
            <person name="Allen A.W."/>
            <person name="Alvarado L."/>
            <person name="Arachchi H.M."/>
            <person name="Berlin A.M."/>
            <person name="Chapman S.B."/>
            <person name="Gainer-Dewar J."/>
            <person name="Goldberg J."/>
            <person name="Griggs A."/>
            <person name="Gujja S."/>
            <person name="Hansen M."/>
            <person name="Howarth C."/>
            <person name="Imamovic A."/>
            <person name="Ireland A."/>
            <person name="Larimer J."/>
            <person name="McCowan C."/>
            <person name="Murphy C."/>
            <person name="Pearson M."/>
            <person name="Poon T.W."/>
            <person name="Priest M."/>
            <person name="Roberts A."/>
            <person name="Saif S."/>
            <person name="Shea T."/>
            <person name="Sisk P."/>
            <person name="Sykes S."/>
            <person name="Wortman J."/>
            <person name="Nusbaum C."/>
            <person name="Birren B."/>
        </authorList>
    </citation>
    <scope>NUCLEOTIDE SEQUENCE [LARGE SCALE GENOMIC DNA]</scope>
    <source>
        <strain evidence="7 8">CBS 119918</strain>
    </source>
</reference>
<dbReference type="GeneID" id="25280265"/>
<protein>
    <recommendedName>
        <fullName evidence="9">Major facilitator superfamily (MFS) profile domain-containing protein</fullName>
    </recommendedName>
</protein>
<dbReference type="PANTHER" id="PTHR43791">
    <property type="entry name" value="PERMEASE-RELATED"/>
    <property type="match status" value="1"/>
</dbReference>
<name>A0A072PCD2_9EURO</name>
<evidence type="ECO:0000313" key="7">
    <source>
        <dbReference type="EMBL" id="KEF57422.1"/>
    </source>
</evidence>
<dbReference type="OrthoDB" id="6730379at2759"/>
<evidence type="ECO:0000256" key="1">
    <source>
        <dbReference type="ARBA" id="ARBA00004141"/>
    </source>
</evidence>
<dbReference type="RefSeq" id="XP_013260012.1">
    <property type="nucleotide sequence ID" value="XM_013404558.1"/>
</dbReference>
<dbReference type="InterPro" id="IPR036259">
    <property type="entry name" value="MFS_trans_sf"/>
</dbReference>
<evidence type="ECO:0000256" key="2">
    <source>
        <dbReference type="ARBA" id="ARBA00022448"/>
    </source>
</evidence>
<dbReference type="HOGENOM" id="CLU_2084844_0_0_1"/>
<accession>A0A072PCD2</accession>
<dbReference type="AlphaFoldDB" id="A0A072PCD2"/>
<evidence type="ECO:0000256" key="4">
    <source>
        <dbReference type="ARBA" id="ARBA00022989"/>
    </source>
</evidence>
<dbReference type="SUPFAM" id="SSF103473">
    <property type="entry name" value="MFS general substrate transporter"/>
    <property type="match status" value="1"/>
</dbReference>
<dbReference type="VEuPathDB" id="FungiDB:A1O9_05339"/>